<dbReference type="PANTHER" id="PTHR31303">
    <property type="entry name" value="CTP-DEPENDENT DIACYLGLYCEROL KINASE 1"/>
    <property type="match status" value="1"/>
</dbReference>
<feature type="transmembrane region" description="Helical" evidence="1">
    <location>
        <begin position="133"/>
        <end position="154"/>
    </location>
</feature>
<evidence type="ECO:0000313" key="2">
    <source>
        <dbReference type="EMBL" id="AAZ32121.1"/>
    </source>
</evidence>
<protein>
    <submittedName>
        <fullName evidence="2">Dolichol kinase</fullName>
    </submittedName>
</protein>
<keyword evidence="1" id="KW-0472">Membrane</keyword>
<feature type="transmembrane region" description="Helical" evidence="1">
    <location>
        <begin position="186"/>
        <end position="206"/>
    </location>
</feature>
<name>Q3SB89_9EURY</name>
<feature type="transmembrane region" description="Helical" evidence="1">
    <location>
        <begin position="17"/>
        <end position="46"/>
    </location>
</feature>
<evidence type="ECO:0000256" key="1">
    <source>
        <dbReference type="SAM" id="Phobius"/>
    </source>
</evidence>
<proteinExistence type="predicted"/>
<keyword evidence="1" id="KW-0812">Transmembrane</keyword>
<dbReference type="InterPro" id="IPR037997">
    <property type="entry name" value="Dgk1-like"/>
</dbReference>
<dbReference type="EMBL" id="DQ078753">
    <property type="protein sequence ID" value="AAZ32121.1"/>
    <property type="molecule type" value="Genomic_DNA"/>
</dbReference>
<keyword evidence="2" id="KW-0418">Kinase</keyword>
<reference evidence="2" key="1">
    <citation type="journal article" date="2006" name="FEMS Microbiol. Ecol.">
        <title>Uncultured Archaea in a hydrothermal microbial assemblage: phylogenetic diversity and characterization of a genome fragment from a euryarchaeote.</title>
        <authorList>
            <person name="Moussard H."/>
            <person name="Moreira D."/>
            <person name="Cambon-Bonavita M.A."/>
            <person name="Lopez-Garcia P."/>
            <person name="Jeanthon C."/>
        </authorList>
    </citation>
    <scope>NUCLEOTIDE SEQUENCE</scope>
</reference>
<dbReference type="PANTHER" id="PTHR31303:SF1">
    <property type="entry name" value="CTP-DEPENDENT DIACYLGLYCEROL KINASE 1"/>
    <property type="match status" value="1"/>
</dbReference>
<dbReference type="AlphaFoldDB" id="Q3SB89"/>
<feature type="transmembrane region" description="Helical" evidence="1">
    <location>
        <begin position="160"/>
        <end position="179"/>
    </location>
</feature>
<feature type="transmembrane region" description="Helical" evidence="1">
    <location>
        <begin position="99"/>
        <end position="121"/>
    </location>
</feature>
<feature type="transmembrane region" description="Helical" evidence="1">
    <location>
        <begin position="76"/>
        <end position="93"/>
    </location>
</feature>
<keyword evidence="2" id="KW-0808">Transferase</keyword>
<accession>Q3SB89</accession>
<gene>
    <name evidence="2" type="primary">sec59</name>
</gene>
<organism evidence="2">
    <name type="scientific">uncultured euryarchaeote Alv-FOS5</name>
    <dbReference type="NCBI Taxonomy" id="337891"/>
    <lineage>
        <taxon>Archaea</taxon>
        <taxon>Methanobacteriati</taxon>
        <taxon>Methanobacteriota</taxon>
        <taxon>environmental samples</taxon>
    </lineage>
</organism>
<dbReference type="GO" id="GO:0004143">
    <property type="term" value="F:ATP-dependent diacylglycerol kinase activity"/>
    <property type="evidence" value="ECO:0007669"/>
    <property type="project" value="InterPro"/>
</dbReference>
<keyword evidence="1" id="KW-1133">Transmembrane helix</keyword>
<sequence length="208" mass="23050">MHPETFRKFFVHGLNGLIFAFLIYVLPVKISLAFFIALLGIVIYFAKQITRGKRYPILTWLVAKAERRGRPVAKGAVWYFYGVVFILTIFGLIGVPRPILASALLVVALGDSVSTGLGRIFGKRKLPRTKTKTWVGTSLGVLFAFVGIFLVLNLTYPVKWAFWLAFVGSVLGMTTEAYLRGPDDNFTIPVMSCAGMVITLSILTLINL</sequence>